<dbReference type="InterPro" id="IPR005706">
    <property type="entry name" value="Ribosomal_uS2_bac/mit/plastid"/>
</dbReference>
<evidence type="ECO:0000256" key="3">
    <source>
        <dbReference type="ARBA" id="ARBA00022980"/>
    </source>
</evidence>
<comment type="function">
    <text evidence="6">Required for mitoribosome formation and stability, and mitochondrial translation.</text>
</comment>
<accession>A0AAV2Q2B9</accession>
<feature type="non-terminal residue" evidence="10">
    <location>
        <position position="328"/>
    </location>
</feature>
<dbReference type="GO" id="GO:0005763">
    <property type="term" value="C:mitochondrial small ribosomal subunit"/>
    <property type="evidence" value="ECO:0007669"/>
    <property type="project" value="UniProtKB-ARBA"/>
</dbReference>
<protein>
    <recommendedName>
        <fullName evidence="7">Small ribosomal subunit protein uS2m</fullName>
    </recommendedName>
    <alternativeName>
        <fullName evidence="8">28S ribosomal protein S2, mitochondrial</fullName>
    </alternativeName>
</protein>
<reference evidence="10 11" key="1">
    <citation type="submission" date="2024-05" db="EMBL/GenBank/DDBJ databases">
        <authorList>
            <person name="Wallberg A."/>
        </authorList>
    </citation>
    <scope>NUCLEOTIDE SEQUENCE [LARGE SCALE GENOMIC DNA]</scope>
</reference>
<dbReference type="Gene3D" id="3.40.50.10490">
    <property type="entry name" value="Glucose-6-phosphate isomerase like protein, domain 1"/>
    <property type="match status" value="1"/>
</dbReference>
<name>A0AAV2Q2B9_MEGNR</name>
<dbReference type="InterPro" id="IPR018130">
    <property type="entry name" value="Ribosomal_uS2_CS"/>
</dbReference>
<dbReference type="FunFam" id="3.40.50.10490:FF:000026">
    <property type="entry name" value="28S ribosomal protein S2, mitochondrial"/>
    <property type="match status" value="1"/>
</dbReference>
<dbReference type="Pfam" id="PF00318">
    <property type="entry name" value="Ribosomal_S2"/>
    <property type="match status" value="2"/>
</dbReference>
<keyword evidence="5" id="KW-0687">Ribonucleoprotein</keyword>
<evidence type="ECO:0000256" key="1">
    <source>
        <dbReference type="ARBA" id="ARBA00004173"/>
    </source>
</evidence>
<evidence type="ECO:0000256" key="6">
    <source>
        <dbReference type="ARBA" id="ARBA00059792"/>
    </source>
</evidence>
<dbReference type="GO" id="GO:0005743">
    <property type="term" value="C:mitochondrial inner membrane"/>
    <property type="evidence" value="ECO:0007669"/>
    <property type="project" value="UniProtKB-ARBA"/>
</dbReference>
<dbReference type="CDD" id="cd01425">
    <property type="entry name" value="RPS2"/>
    <property type="match status" value="1"/>
</dbReference>
<evidence type="ECO:0000256" key="4">
    <source>
        <dbReference type="ARBA" id="ARBA00023128"/>
    </source>
</evidence>
<evidence type="ECO:0000313" key="11">
    <source>
        <dbReference type="Proteomes" id="UP001497623"/>
    </source>
</evidence>
<evidence type="ECO:0000256" key="5">
    <source>
        <dbReference type="ARBA" id="ARBA00023274"/>
    </source>
</evidence>
<keyword evidence="3" id="KW-0689">Ribosomal protein</keyword>
<dbReference type="Proteomes" id="UP001497623">
    <property type="component" value="Unassembled WGS sequence"/>
</dbReference>
<dbReference type="PANTHER" id="PTHR12534">
    <property type="entry name" value="30S RIBOSOMAL PROTEIN S2 PROKARYOTIC AND ORGANELLAR"/>
    <property type="match status" value="1"/>
</dbReference>
<dbReference type="GO" id="GO:0006412">
    <property type="term" value="P:translation"/>
    <property type="evidence" value="ECO:0007669"/>
    <property type="project" value="InterPro"/>
</dbReference>
<comment type="caution">
    <text evidence="10">The sequence shown here is derived from an EMBL/GenBank/DDBJ whole genome shotgun (WGS) entry which is preliminary data.</text>
</comment>
<comment type="subcellular location">
    <subcellularLocation>
        <location evidence="1">Mitochondrion</location>
    </subcellularLocation>
</comment>
<dbReference type="HAMAP" id="MF_00291_B">
    <property type="entry name" value="Ribosomal_uS2_B"/>
    <property type="match status" value="1"/>
</dbReference>
<dbReference type="GO" id="GO:0003735">
    <property type="term" value="F:structural constituent of ribosome"/>
    <property type="evidence" value="ECO:0007669"/>
    <property type="project" value="InterPro"/>
</dbReference>
<evidence type="ECO:0000256" key="7">
    <source>
        <dbReference type="ARBA" id="ARBA00071390"/>
    </source>
</evidence>
<dbReference type="EMBL" id="CAXKWB010002505">
    <property type="protein sequence ID" value="CAL4067077.1"/>
    <property type="molecule type" value="Genomic_DNA"/>
</dbReference>
<gene>
    <name evidence="10" type="ORF">MNOR_LOCUS6163</name>
</gene>
<dbReference type="InterPro" id="IPR001865">
    <property type="entry name" value="Ribosomal_uS2"/>
</dbReference>
<proteinExistence type="inferred from homology"/>
<dbReference type="SUPFAM" id="SSF52313">
    <property type="entry name" value="Ribosomal protein S2"/>
    <property type="match status" value="1"/>
</dbReference>
<keyword evidence="4" id="KW-0496">Mitochondrion</keyword>
<dbReference type="PROSITE" id="PS00962">
    <property type="entry name" value="RIBOSOMAL_S2_1"/>
    <property type="match status" value="1"/>
</dbReference>
<keyword evidence="11" id="KW-1185">Reference proteome</keyword>
<evidence type="ECO:0000256" key="8">
    <source>
        <dbReference type="ARBA" id="ARBA00083109"/>
    </source>
</evidence>
<dbReference type="PRINTS" id="PR00395">
    <property type="entry name" value="RIBOSOMALS2"/>
</dbReference>
<comment type="similarity">
    <text evidence="2">Belongs to the universal ribosomal protein uS2 family.</text>
</comment>
<organism evidence="10 11">
    <name type="scientific">Meganyctiphanes norvegica</name>
    <name type="common">Northern krill</name>
    <name type="synonym">Thysanopoda norvegica</name>
    <dbReference type="NCBI Taxonomy" id="48144"/>
    <lineage>
        <taxon>Eukaryota</taxon>
        <taxon>Metazoa</taxon>
        <taxon>Ecdysozoa</taxon>
        <taxon>Arthropoda</taxon>
        <taxon>Crustacea</taxon>
        <taxon>Multicrustacea</taxon>
        <taxon>Malacostraca</taxon>
        <taxon>Eumalacostraca</taxon>
        <taxon>Eucarida</taxon>
        <taxon>Euphausiacea</taxon>
        <taxon>Euphausiidae</taxon>
        <taxon>Meganyctiphanes</taxon>
    </lineage>
</organism>
<dbReference type="PANTHER" id="PTHR12534:SF0">
    <property type="entry name" value="SMALL RIBOSOMAL SUBUNIT PROTEIN US2M"/>
    <property type="match status" value="1"/>
</dbReference>
<sequence length="328" mass="36577">MVTADSPFSCGQVPHQGADNIIWIHKKDHTSSQTSEKIYSAKDKQRANQQMGKSSSVGSIPYMEVTQKQNPLLTLLCWLILSVLSRSFPVRNLASISSPSLNLAQAAEVEKEYLIDDPKSQILQDSLKHPDFFKVAELFTVEELFKSRVHLGHKTGSVDDRMTPYIFGARLGCLIFDLDQTADHLRKALNFTAHIAFRGGLILFVSRNPHFQHTVENVAKSCGEFAHCRYWQGGILTNSTVQFGCVTRLPDLIIFINTLNNVMSQHVAVKDAAKMLIPTVGIVDSNCNPNLVTYPVPGNDDTPSAINLYCNLFKTAVLRGKEKRKDEM</sequence>
<evidence type="ECO:0000256" key="9">
    <source>
        <dbReference type="SAM" id="MobiDB-lite"/>
    </source>
</evidence>
<evidence type="ECO:0000256" key="2">
    <source>
        <dbReference type="ARBA" id="ARBA00006242"/>
    </source>
</evidence>
<evidence type="ECO:0000313" key="10">
    <source>
        <dbReference type="EMBL" id="CAL4067077.1"/>
    </source>
</evidence>
<dbReference type="InterPro" id="IPR023591">
    <property type="entry name" value="Ribosomal_uS2_flav_dom_sf"/>
</dbReference>
<feature type="region of interest" description="Disordered" evidence="9">
    <location>
        <begin position="34"/>
        <end position="55"/>
    </location>
</feature>
<dbReference type="AlphaFoldDB" id="A0AAV2Q2B9"/>